<dbReference type="STRING" id="348802.A0A0D2D8L5"/>
<dbReference type="Proteomes" id="UP000054342">
    <property type="component" value="Unassembled WGS sequence"/>
</dbReference>
<accession>A0A0D2D8L5</accession>
<dbReference type="EMBL" id="KN847318">
    <property type="protein sequence ID" value="KIW58662.1"/>
    <property type="molecule type" value="Genomic_DNA"/>
</dbReference>
<name>A0A0D2D8L5_9EURO</name>
<evidence type="ECO:0000313" key="2">
    <source>
        <dbReference type="Proteomes" id="UP000054342"/>
    </source>
</evidence>
<keyword evidence="2" id="KW-1185">Reference proteome</keyword>
<protein>
    <submittedName>
        <fullName evidence="1">Uncharacterized protein</fullName>
    </submittedName>
</protein>
<sequence>MATVHPQTSFLTLPPEIRLSIYRLLFDGQLLRIRSSDNLRIRKNKYLPHDARHDFGIRRDRSKGLNIMFACRLCLQEARPVLLDTATFDFALMTISRGAGTLQGFATNCLSKVRSARWILEWHFDRPLESRNFYESAHRFLPGLVKLEFISTGYHRCCVHREWNSESRYTEMTFNELEGSGALRALKALVASDVPFDEELNAMFLYAKKKGRNRASLCVMYEVTTADSVRVSLLADLISRFLWIKDVDKIWAESSVVFMPEQFVAKLLKLLRVDEGQTD</sequence>
<reference evidence="1 2" key="1">
    <citation type="submission" date="2015-01" db="EMBL/GenBank/DDBJ databases">
        <title>The Genome Sequence of Exophiala xenobiotica CBS118157.</title>
        <authorList>
            <consortium name="The Broad Institute Genomics Platform"/>
            <person name="Cuomo C."/>
            <person name="de Hoog S."/>
            <person name="Gorbushina A."/>
            <person name="Stielow B."/>
            <person name="Teixiera M."/>
            <person name="Abouelleil A."/>
            <person name="Chapman S.B."/>
            <person name="Priest M."/>
            <person name="Young S.K."/>
            <person name="Wortman J."/>
            <person name="Nusbaum C."/>
            <person name="Birren B."/>
        </authorList>
    </citation>
    <scope>NUCLEOTIDE SEQUENCE [LARGE SCALE GENOMIC DNA]</scope>
    <source>
        <strain evidence="1 2">CBS 118157</strain>
    </source>
</reference>
<dbReference type="PANTHER" id="PTHR42085">
    <property type="entry name" value="F-BOX DOMAIN-CONTAINING PROTEIN"/>
    <property type="match status" value="1"/>
</dbReference>
<dbReference type="PANTHER" id="PTHR42085:SF1">
    <property type="entry name" value="F-BOX DOMAIN-CONTAINING PROTEIN"/>
    <property type="match status" value="1"/>
</dbReference>
<dbReference type="AlphaFoldDB" id="A0A0D2D8L5"/>
<dbReference type="GeneID" id="25325070"/>
<proteinExistence type="predicted"/>
<evidence type="ECO:0000313" key="1">
    <source>
        <dbReference type="EMBL" id="KIW58662.1"/>
    </source>
</evidence>
<organism evidence="1 2">
    <name type="scientific">Exophiala xenobiotica</name>
    <dbReference type="NCBI Taxonomy" id="348802"/>
    <lineage>
        <taxon>Eukaryota</taxon>
        <taxon>Fungi</taxon>
        <taxon>Dikarya</taxon>
        <taxon>Ascomycota</taxon>
        <taxon>Pezizomycotina</taxon>
        <taxon>Eurotiomycetes</taxon>
        <taxon>Chaetothyriomycetidae</taxon>
        <taxon>Chaetothyriales</taxon>
        <taxon>Herpotrichiellaceae</taxon>
        <taxon>Exophiala</taxon>
    </lineage>
</organism>
<dbReference type="OrthoDB" id="4161766at2759"/>
<gene>
    <name evidence="1" type="ORF">PV05_03162</name>
</gene>
<dbReference type="InterPro" id="IPR038883">
    <property type="entry name" value="AN11006-like"/>
</dbReference>
<dbReference type="RefSeq" id="XP_013319246.1">
    <property type="nucleotide sequence ID" value="XM_013463792.1"/>
</dbReference>
<dbReference type="HOGENOM" id="CLU_997595_0_0_1"/>